<evidence type="ECO:0000256" key="1">
    <source>
        <dbReference type="ARBA" id="ARBA00005460"/>
    </source>
</evidence>
<gene>
    <name evidence="8" type="ORF">KL933_001455</name>
    <name evidence="9" type="ORF">KL946_001804</name>
</gene>
<evidence type="ECO:0000259" key="6">
    <source>
        <dbReference type="Pfam" id="PF17781"/>
    </source>
</evidence>
<evidence type="ECO:0000256" key="5">
    <source>
        <dbReference type="SAM" id="MobiDB-lite"/>
    </source>
</evidence>
<evidence type="ECO:0000313" key="11">
    <source>
        <dbReference type="Proteomes" id="UP000738402"/>
    </source>
</evidence>
<dbReference type="PIRSF" id="PIRSF015965">
    <property type="entry name" value="26S_Psome_Rpn1"/>
    <property type="match status" value="1"/>
</dbReference>
<evidence type="ECO:0000313" key="8">
    <source>
        <dbReference type="EMBL" id="KAG7729229.1"/>
    </source>
</evidence>
<proteinExistence type="inferred from homology"/>
<dbReference type="SUPFAM" id="SSF48371">
    <property type="entry name" value="ARM repeat"/>
    <property type="match status" value="1"/>
</dbReference>
<dbReference type="InterPro" id="IPR016024">
    <property type="entry name" value="ARM-type_fold"/>
</dbReference>
<dbReference type="GO" id="GO:0042176">
    <property type="term" value="P:regulation of protein catabolic process"/>
    <property type="evidence" value="ECO:0007669"/>
    <property type="project" value="InterPro"/>
</dbReference>
<sequence length="925" mass="103100">MAPAKEQETRRASVELGKEPAKEDQKGKADSKKAEEELSEEDLQFKSELEMLVERLSEPNKDLYASALDNLKRFIRDSTSSMTAVPKPLKFLRPHYTTLTGIHGNWTDPKLKSQLADILSVLGMTYSEKDGENFKRECLKYRLLSNIDSTISEWGHEYLRHLSLEIGEEYQENLENGVNREDTHTEQLIKLSLEIVPYFLKHNAEAEAVDLLLEIEEIEKLSQFVDKNTYNRVCLYMVSCVPLLAPPDDLAFLNTAFSIYLANDKLPQALSLAIRLGDESLIKSVFDATSDELVQKQLGFMLARQNSCFKVDNEAVQECISNVKLSEYFKYLVSELNLLKPKVPDDIYKTHLENSLFGHSSRLESAKQNLAAAFVNAFVNAGYGSEKLISDEKWIYRTKGEGMLLTTASLGLINLWDANEGLQTLDKYLYSEQSEVRAGALLGMGISTTSVHDEVDPALLLLQDYISSDSKIDSKMISSAITGIGIAFAGSENDEVMNLLLPLVSEPSVSVEIQALSALALGHVFVGTCNGDITSTILQTLLEKETSDLTSKWIRFMSLGLGLLYMGKYDQVDDVLETIDAIDHPISKTLKVLVNICSYAGTGNVLQIQSLLQMCTVKPKEEKDEEEEEDEEEKEKKEGEDSNKEKKENSEEESPETQEDESYQGYAVLGLALISMGEEIGQEMSLRHFGHLMHYGTPLIKRAVPLAMGLVSSSNAQMKVFDTLSRYSHDQDLDVAYNAIFGMGLVGAGTNNARLAQLLRQLASYYVNDQNALFMTRISQGLVHLGKGTFTLSPFNTDRQILSKVSLASLLTVTIALLDPTSFILDQHSSLLYYLTPAIKPRMLVTVDEELKPLKVNVRVGQAVDVVGQAGKPKTITGWVTHSTPVLLGFGERAELENDEYIPLTNFLEGVVILKKNPDYMEVEN</sequence>
<dbReference type="PANTHER" id="PTHR10943">
    <property type="entry name" value="26S PROTEASOME NON-ATPASE REGULATORY SUBUNIT"/>
    <property type="match status" value="1"/>
</dbReference>
<keyword evidence="3 4" id="KW-0647">Proteasome</keyword>
<evidence type="ECO:0000256" key="2">
    <source>
        <dbReference type="ARBA" id="ARBA00022737"/>
    </source>
</evidence>
<dbReference type="Proteomes" id="UP000697297">
    <property type="component" value="Unassembled WGS sequence"/>
</dbReference>
<feature type="compositionally biased region" description="Basic and acidic residues" evidence="5">
    <location>
        <begin position="634"/>
        <end position="649"/>
    </location>
</feature>
<dbReference type="InterPro" id="IPR040892">
    <property type="entry name" value="RPN1_N"/>
</dbReference>
<feature type="compositionally biased region" description="Acidic residues" evidence="5">
    <location>
        <begin position="650"/>
        <end position="662"/>
    </location>
</feature>
<dbReference type="Pfam" id="PF18051">
    <property type="entry name" value="RPN1_C"/>
    <property type="match status" value="1"/>
</dbReference>
<evidence type="ECO:0000259" key="7">
    <source>
        <dbReference type="Pfam" id="PF18051"/>
    </source>
</evidence>
<dbReference type="AlphaFoldDB" id="A0AAN6D815"/>
<comment type="caution">
    <text evidence="8">The sequence shown here is derived from an EMBL/GenBank/DDBJ whole genome shotgun (WGS) entry which is preliminary data.</text>
</comment>
<feature type="compositionally biased region" description="Acidic residues" evidence="5">
    <location>
        <begin position="623"/>
        <end position="633"/>
    </location>
</feature>
<evidence type="ECO:0000313" key="10">
    <source>
        <dbReference type="Proteomes" id="UP000697297"/>
    </source>
</evidence>
<evidence type="ECO:0000256" key="4">
    <source>
        <dbReference type="PIRNR" id="PIRNR015965"/>
    </source>
</evidence>
<dbReference type="InterPro" id="IPR002015">
    <property type="entry name" value="Proteasome/cyclosome_rpt"/>
</dbReference>
<feature type="compositionally biased region" description="Basic and acidic residues" evidence="5">
    <location>
        <begin position="1"/>
        <end position="36"/>
    </location>
</feature>
<dbReference type="EMBL" id="JAHLUH010000003">
    <property type="protein sequence ID" value="KAG7729229.1"/>
    <property type="molecule type" value="Genomic_DNA"/>
</dbReference>
<dbReference type="Proteomes" id="UP000738402">
    <property type="component" value="Unassembled WGS sequence"/>
</dbReference>
<keyword evidence="2" id="KW-0677">Repeat</keyword>
<dbReference type="GO" id="GO:0030234">
    <property type="term" value="F:enzyme regulator activity"/>
    <property type="evidence" value="ECO:0007669"/>
    <property type="project" value="UniProtKB-UniRule"/>
</dbReference>
<keyword evidence="10" id="KW-1185">Reference proteome</keyword>
<organism evidence="8 11">
    <name type="scientific">Ogataea haglerorum</name>
    <dbReference type="NCBI Taxonomy" id="1937702"/>
    <lineage>
        <taxon>Eukaryota</taxon>
        <taxon>Fungi</taxon>
        <taxon>Dikarya</taxon>
        <taxon>Ascomycota</taxon>
        <taxon>Saccharomycotina</taxon>
        <taxon>Pichiomycetes</taxon>
        <taxon>Pichiales</taxon>
        <taxon>Pichiaceae</taxon>
        <taxon>Ogataea</taxon>
    </lineage>
</organism>
<feature type="domain" description="RPN1 N-terminal" evidence="6">
    <location>
        <begin position="49"/>
        <end position="353"/>
    </location>
</feature>
<feature type="region of interest" description="Disordered" evidence="5">
    <location>
        <begin position="619"/>
        <end position="662"/>
    </location>
</feature>
<name>A0AAN6D815_9ASCO</name>
<evidence type="ECO:0000256" key="3">
    <source>
        <dbReference type="ARBA" id="ARBA00022942"/>
    </source>
</evidence>
<dbReference type="GO" id="GO:0008540">
    <property type="term" value="C:proteasome regulatory particle, base subcomplex"/>
    <property type="evidence" value="ECO:0007669"/>
    <property type="project" value="UniProtKB-UniRule"/>
</dbReference>
<reference evidence="8 10" key="1">
    <citation type="journal article" date="2021" name="G3 (Bethesda)">
        <title>Genomic diversity, chromosomal rearrangements, and interspecies hybridization in the ogataea polymorpha species complex.</title>
        <authorList>
            <person name="Hanson S.J."/>
            <person name="Cinneide E.O."/>
            <person name="Salzberg L.I."/>
            <person name="Wolfe K.H."/>
            <person name="McGowan J."/>
            <person name="Fitzpatrick D.A."/>
            <person name="Matlin K."/>
        </authorList>
    </citation>
    <scope>NUCLEOTIDE SEQUENCE</scope>
    <source>
        <strain evidence="9">81-436-3</strain>
        <strain evidence="8">83-405-1</strain>
    </source>
</reference>
<accession>A0AAN6D815</accession>
<evidence type="ECO:0000313" key="9">
    <source>
        <dbReference type="EMBL" id="KAG7766616.1"/>
    </source>
</evidence>
<dbReference type="GO" id="GO:0043161">
    <property type="term" value="P:proteasome-mediated ubiquitin-dependent protein catabolic process"/>
    <property type="evidence" value="ECO:0007669"/>
    <property type="project" value="TreeGrafter"/>
</dbReference>
<protein>
    <recommendedName>
        <fullName evidence="4">26S proteasome regulatory subunit RPN1</fullName>
    </recommendedName>
</protein>
<feature type="domain" description="26S proteasome non-ATPase regulatory subunit RPN1 C-terminal" evidence="7">
    <location>
        <begin position="867"/>
        <end position="920"/>
    </location>
</feature>
<dbReference type="EMBL" id="JAHLUN010000004">
    <property type="protein sequence ID" value="KAG7766616.1"/>
    <property type="molecule type" value="Genomic_DNA"/>
</dbReference>
<dbReference type="GO" id="GO:0034515">
    <property type="term" value="C:proteasome storage granule"/>
    <property type="evidence" value="ECO:0007669"/>
    <property type="project" value="TreeGrafter"/>
</dbReference>
<dbReference type="GO" id="GO:0005634">
    <property type="term" value="C:nucleus"/>
    <property type="evidence" value="ECO:0007669"/>
    <property type="project" value="TreeGrafter"/>
</dbReference>
<dbReference type="InterPro" id="IPR016643">
    <property type="entry name" value="26S_Psome_Rpn1"/>
</dbReference>
<dbReference type="Pfam" id="PF01851">
    <property type="entry name" value="PC_rep"/>
    <property type="match status" value="3"/>
</dbReference>
<dbReference type="PANTHER" id="PTHR10943:SF1">
    <property type="entry name" value="26S PROTEASOME NON-ATPASE REGULATORY SUBUNIT 2"/>
    <property type="match status" value="1"/>
</dbReference>
<comment type="function">
    <text evidence="4">Acts as a regulatory subunit of the 26 proteasome which is involved in the ATP-dependent degradation of ubiquitinated proteins.</text>
</comment>
<feature type="region of interest" description="Disordered" evidence="5">
    <location>
        <begin position="1"/>
        <end position="41"/>
    </location>
</feature>
<dbReference type="Gene3D" id="1.25.10.10">
    <property type="entry name" value="Leucine-rich Repeat Variant"/>
    <property type="match status" value="1"/>
</dbReference>
<dbReference type="InterPro" id="IPR011989">
    <property type="entry name" value="ARM-like"/>
</dbReference>
<dbReference type="Pfam" id="PF17781">
    <property type="entry name" value="RPN1_RPN2_N"/>
    <property type="match status" value="1"/>
</dbReference>
<dbReference type="InterPro" id="IPR041433">
    <property type="entry name" value="RPN1_C"/>
</dbReference>
<comment type="similarity">
    <text evidence="1 4">Belongs to the proteasome subunit S2 family.</text>
</comment>